<protein>
    <recommendedName>
        <fullName evidence="6">DUF1214 domain-containing protein</fullName>
    </recommendedName>
</protein>
<dbReference type="Gene3D" id="2.60.120.600">
    <property type="entry name" value="Domain of unknown function DUF1214, C-terminal domain"/>
    <property type="match status" value="1"/>
</dbReference>
<dbReference type="PATRIC" id="fig|1008153.3.peg.3912"/>
<dbReference type="Gene3D" id="2.60.40.1610">
    <property type="entry name" value="Domain of unknown function DUF1254"/>
    <property type="match status" value="1"/>
</dbReference>
<sequence length="334" mass="38024">MAAEPESDANYQMNQQPSKDDDSVPVTWENFPRAQLHKEMETFAEWGGFSEFYHFRTLIPLDKQVETLPNRDTLYSIGVFDLTEPVTITKPDTGDRYQSMIVLNEDQYVKMFEYGPGEYTLTQDEIGTRYAAVLVRTFVDPNDPDDVETAHGLQDGLTVSQGSVGTLEIPNWDSQSRDELFDAIVTIGKTMDDFRGACGDVDEVHPVKFLLQSVTTFGFPESEALYVPRIPDQNDGETPHILTVEDVPVNGFWSITVYNSDWYLEENEYDAYVVNNVTAEQADDGSVMVHFGGDPDQPNFIYTPEEWNYVIRLYQPHEEIIDGSYQFPESQPVE</sequence>
<dbReference type="PANTHER" id="PTHR36509">
    <property type="entry name" value="BLL3101 PROTEIN"/>
    <property type="match status" value="1"/>
</dbReference>
<reference evidence="4 5" key="1">
    <citation type="submission" date="2016-02" db="EMBL/GenBank/DDBJ databases">
        <title>Genome sequence of Halalkalicoccus paucihalophilus DSM 24557.</title>
        <authorList>
            <person name="Poehlein A."/>
            <person name="Daniel R."/>
        </authorList>
    </citation>
    <scope>NUCLEOTIDE SEQUENCE [LARGE SCALE GENOMIC DNA]</scope>
    <source>
        <strain evidence="4 5">DSM 24557</strain>
    </source>
</reference>
<dbReference type="PANTHER" id="PTHR36509:SF2">
    <property type="entry name" value="BLL3101 PROTEIN"/>
    <property type="match status" value="1"/>
</dbReference>
<evidence type="ECO:0008006" key="6">
    <source>
        <dbReference type="Google" id="ProtNLM"/>
    </source>
</evidence>
<name>A0A151A9E2_9EURY</name>
<dbReference type="Pfam" id="PF06863">
    <property type="entry name" value="DUF1254"/>
    <property type="match status" value="1"/>
</dbReference>
<dbReference type="InterPro" id="IPR010621">
    <property type="entry name" value="DUF1214"/>
</dbReference>
<dbReference type="RefSeq" id="WP_211263626.1">
    <property type="nucleotide sequence ID" value="NZ_LTAZ01000015.1"/>
</dbReference>
<accession>A0A151A9E2</accession>
<evidence type="ECO:0000259" key="2">
    <source>
        <dbReference type="Pfam" id="PF06742"/>
    </source>
</evidence>
<dbReference type="InterPro" id="IPR037050">
    <property type="entry name" value="DUF1254_sf"/>
</dbReference>
<comment type="caution">
    <text evidence="4">The sequence shown here is derived from an EMBL/GenBank/DDBJ whole genome shotgun (WGS) entry which is preliminary data.</text>
</comment>
<gene>
    <name evidence="4" type="ORF">HAPAU_36850</name>
</gene>
<dbReference type="SUPFAM" id="SSF160935">
    <property type="entry name" value="VPA0735-like"/>
    <property type="match status" value="1"/>
</dbReference>
<dbReference type="InterPro" id="IPR037049">
    <property type="entry name" value="DUF1214_C_sf"/>
</dbReference>
<dbReference type="EMBL" id="LTAZ01000015">
    <property type="protein sequence ID" value="KYH24214.1"/>
    <property type="molecule type" value="Genomic_DNA"/>
</dbReference>
<feature type="domain" description="DUF1254" evidence="3">
    <location>
        <begin position="51"/>
        <end position="159"/>
    </location>
</feature>
<evidence type="ECO:0000259" key="3">
    <source>
        <dbReference type="Pfam" id="PF06863"/>
    </source>
</evidence>
<evidence type="ECO:0000313" key="5">
    <source>
        <dbReference type="Proteomes" id="UP000075321"/>
    </source>
</evidence>
<organism evidence="4 5">
    <name type="scientific">Halalkalicoccus paucihalophilus</name>
    <dbReference type="NCBI Taxonomy" id="1008153"/>
    <lineage>
        <taxon>Archaea</taxon>
        <taxon>Methanobacteriati</taxon>
        <taxon>Methanobacteriota</taxon>
        <taxon>Stenosarchaea group</taxon>
        <taxon>Halobacteria</taxon>
        <taxon>Halobacteriales</taxon>
        <taxon>Halococcaceae</taxon>
        <taxon>Halalkalicoccus</taxon>
    </lineage>
</organism>
<dbReference type="Proteomes" id="UP000075321">
    <property type="component" value="Unassembled WGS sequence"/>
</dbReference>
<dbReference type="OrthoDB" id="181739at2157"/>
<feature type="region of interest" description="Disordered" evidence="1">
    <location>
        <begin position="1"/>
        <end position="26"/>
    </location>
</feature>
<dbReference type="AlphaFoldDB" id="A0A151A9E2"/>
<keyword evidence="5" id="KW-1185">Reference proteome</keyword>
<proteinExistence type="predicted"/>
<evidence type="ECO:0000313" key="4">
    <source>
        <dbReference type="EMBL" id="KYH24214.1"/>
    </source>
</evidence>
<feature type="domain" description="DUF1214" evidence="2">
    <location>
        <begin position="235"/>
        <end position="317"/>
    </location>
</feature>
<dbReference type="Pfam" id="PF06742">
    <property type="entry name" value="DUF1214"/>
    <property type="match status" value="1"/>
</dbReference>
<dbReference type="InterPro" id="IPR010679">
    <property type="entry name" value="DUF1254"/>
</dbReference>
<evidence type="ECO:0000256" key="1">
    <source>
        <dbReference type="SAM" id="MobiDB-lite"/>
    </source>
</evidence>